<dbReference type="PIRSF" id="PIRSF000105">
    <property type="entry name" value="HCDH"/>
    <property type="match status" value="1"/>
</dbReference>
<dbReference type="Gene3D" id="3.40.50.720">
    <property type="entry name" value="NAD(P)-binding Rossmann-like Domain"/>
    <property type="match status" value="1"/>
</dbReference>
<gene>
    <name evidence="15" type="primary">fadB2</name>
    <name evidence="15" type="ORF">NCTC12218_00058</name>
</gene>
<feature type="site" description="Important for catalytic activity" evidence="11">
    <location>
        <position position="159"/>
    </location>
</feature>
<dbReference type="InterPro" id="IPR008927">
    <property type="entry name" value="6-PGluconate_DH-like_C_sf"/>
</dbReference>
<reference evidence="14 16" key="2">
    <citation type="submission" date="2020-11" db="EMBL/GenBank/DDBJ databases">
        <authorList>
            <consortium name="Pathogen Informatics"/>
        </authorList>
    </citation>
    <scope>NUCLEOTIDE SEQUENCE [LARGE SCALE GENOMIC DNA]</scope>
    <source>
        <strain evidence="14 16">NCTC12218</strain>
    </source>
</reference>
<dbReference type="InterPro" id="IPR022694">
    <property type="entry name" value="3-OHacyl-CoA_DH"/>
</dbReference>
<evidence type="ECO:0000313" key="15">
    <source>
        <dbReference type="EMBL" id="SUM85830.1"/>
    </source>
</evidence>
<dbReference type="PANTHER" id="PTHR43561:SF3">
    <property type="entry name" value="HYDROXYACYL-COENZYME A DEHYDROGENASE, MITOCHONDRIAL"/>
    <property type="match status" value="1"/>
</dbReference>
<reference evidence="15" key="1">
    <citation type="submission" date="2018-06" db="EMBL/GenBank/DDBJ databases">
        <authorList>
            <consortium name="Pathogen Informatics"/>
            <person name="Doyle S."/>
        </authorList>
    </citation>
    <scope>NUCLEOTIDE SEQUENCE [LARGE SCALE GENOMIC DNA]</scope>
    <source>
        <strain evidence="15">NCTC12218</strain>
    </source>
</reference>
<dbReference type="InterPro" id="IPR006176">
    <property type="entry name" value="3-OHacyl-CoA_DH_NAD-bd"/>
</dbReference>
<evidence type="ECO:0000256" key="9">
    <source>
        <dbReference type="ARBA" id="ARBA00048640"/>
    </source>
</evidence>
<comment type="pathway">
    <text evidence="2">Lipid metabolism; butanoate metabolism.</text>
</comment>
<dbReference type="PANTHER" id="PTHR43561">
    <property type="match status" value="1"/>
</dbReference>
<comment type="catalytic activity">
    <reaction evidence="10">
        <text>a (3S)-3-hydroxyacyl-CoA + NAD(+) = a 3-oxoacyl-CoA + NADH + H(+)</text>
        <dbReference type="Rhea" id="RHEA:22432"/>
        <dbReference type="ChEBI" id="CHEBI:15378"/>
        <dbReference type="ChEBI" id="CHEBI:57318"/>
        <dbReference type="ChEBI" id="CHEBI:57540"/>
        <dbReference type="ChEBI" id="CHEBI:57945"/>
        <dbReference type="ChEBI" id="CHEBI:90726"/>
        <dbReference type="EC" id="1.1.1.35"/>
    </reaction>
</comment>
<comment type="catalytic activity">
    <reaction evidence="9">
        <text>6-phospho-D-gluconate + NADP(+) = D-ribulose 5-phosphate + CO2 + NADPH</text>
        <dbReference type="Rhea" id="RHEA:10116"/>
        <dbReference type="ChEBI" id="CHEBI:16526"/>
        <dbReference type="ChEBI" id="CHEBI:57783"/>
        <dbReference type="ChEBI" id="CHEBI:58121"/>
        <dbReference type="ChEBI" id="CHEBI:58349"/>
        <dbReference type="ChEBI" id="CHEBI:58759"/>
        <dbReference type="EC" id="1.1.1.44"/>
    </reaction>
</comment>
<evidence type="ECO:0000256" key="3">
    <source>
        <dbReference type="ARBA" id="ARBA00013011"/>
    </source>
</evidence>
<feature type="domain" description="3-hydroxyacyl-CoA dehydrogenase C-terminal" evidence="12">
    <location>
        <begin position="206"/>
        <end position="301"/>
    </location>
</feature>
<keyword evidence="5" id="KW-0276">Fatty acid metabolism</keyword>
<comment type="pathway">
    <text evidence="1">Lipid metabolism; fatty acid beta-oxidation.</text>
</comment>
<keyword evidence="7" id="KW-0520">NAD</keyword>
<evidence type="ECO:0000256" key="7">
    <source>
        <dbReference type="ARBA" id="ARBA00023027"/>
    </source>
</evidence>
<dbReference type="GO" id="GO:0003857">
    <property type="term" value="F:(3S)-3-hydroxyacyl-CoA dehydrogenase (NAD+) activity"/>
    <property type="evidence" value="ECO:0007669"/>
    <property type="project" value="UniProtKB-EC"/>
</dbReference>
<dbReference type="Proteomes" id="UP000264146">
    <property type="component" value="Chromosome"/>
</dbReference>
<protein>
    <recommendedName>
        <fullName evidence="4">6-phosphogluconate dehydrogenase, decarboxylating</fullName>
        <ecNumber evidence="3">1.1.1.44</ecNumber>
    </recommendedName>
</protein>
<evidence type="ECO:0000256" key="8">
    <source>
        <dbReference type="ARBA" id="ARBA00023098"/>
    </source>
</evidence>
<dbReference type="AlphaFoldDB" id="A0A7Z7QM59"/>
<dbReference type="GO" id="GO:0004616">
    <property type="term" value="F:phosphogluconate dehydrogenase (decarboxylating) activity"/>
    <property type="evidence" value="ECO:0007669"/>
    <property type="project" value="UniProtKB-EC"/>
</dbReference>
<evidence type="ECO:0000256" key="6">
    <source>
        <dbReference type="ARBA" id="ARBA00023002"/>
    </source>
</evidence>
<sequence>MLGAKFKTALHKIYFWGDLMSIKNVTVMGAGVLGSQIAFQAAFHGYDVVIYDINEEAVSAGKAKLDKLVGIYGDYFNNVEQAEQSINRLTLTSDLKKAVADADLMIESVPEVKEIKIDFYQKVAEVAPEKTIFATNSSTMLPSDFREYTGRPEKFLALHFANEVWKNNTAEVMGHSETDRKYEEELLDFSGKIGMLPIHVKKEQPGYIVNSLLVPLLHAAELLYANGIGEIEDIDRSWMAATGAPAGPFAMLDIVGLTTAYNIAKMASVDNPQMESAAAMLKKYVDAGKLGTSTGEGFYKYPNPTYREFFKNAND</sequence>
<dbReference type="GO" id="GO:0070403">
    <property type="term" value="F:NAD+ binding"/>
    <property type="evidence" value="ECO:0007669"/>
    <property type="project" value="InterPro"/>
</dbReference>
<dbReference type="SUPFAM" id="SSF51735">
    <property type="entry name" value="NAD(P)-binding Rossmann-fold domains"/>
    <property type="match status" value="1"/>
</dbReference>
<dbReference type="InterPro" id="IPR013328">
    <property type="entry name" value="6PGD_dom2"/>
</dbReference>
<dbReference type="InterPro" id="IPR006108">
    <property type="entry name" value="3HC_DH_C"/>
</dbReference>
<keyword evidence="6 15" id="KW-0560">Oxidoreductase</keyword>
<dbReference type="InterPro" id="IPR052242">
    <property type="entry name" value="Mito_3-hydroxyacyl-CoA_DH"/>
</dbReference>
<dbReference type="SUPFAM" id="SSF48179">
    <property type="entry name" value="6-phosphogluconate dehydrogenase C-terminal domain-like"/>
    <property type="match status" value="1"/>
</dbReference>
<evidence type="ECO:0000259" key="12">
    <source>
        <dbReference type="Pfam" id="PF00725"/>
    </source>
</evidence>
<dbReference type="Gene3D" id="1.10.1040.10">
    <property type="entry name" value="N-(1-d-carboxylethyl)-l-norvaline Dehydrogenase, domain 2"/>
    <property type="match status" value="1"/>
</dbReference>
<name>A0A7Z7QM59_STASC</name>
<evidence type="ECO:0000256" key="1">
    <source>
        <dbReference type="ARBA" id="ARBA00005005"/>
    </source>
</evidence>
<evidence type="ECO:0000256" key="5">
    <source>
        <dbReference type="ARBA" id="ARBA00022832"/>
    </source>
</evidence>
<evidence type="ECO:0000256" key="2">
    <source>
        <dbReference type="ARBA" id="ARBA00005086"/>
    </source>
</evidence>
<proteinExistence type="predicted"/>
<accession>A0A7Z7QM59</accession>
<feature type="domain" description="3-hydroxyacyl-CoA dehydrogenase NAD binding" evidence="13">
    <location>
        <begin position="24"/>
        <end position="201"/>
    </location>
</feature>
<dbReference type="EMBL" id="LR962863">
    <property type="protein sequence ID" value="CAD7358477.1"/>
    <property type="molecule type" value="Genomic_DNA"/>
</dbReference>
<evidence type="ECO:0000256" key="10">
    <source>
        <dbReference type="ARBA" id="ARBA00049556"/>
    </source>
</evidence>
<evidence type="ECO:0000313" key="16">
    <source>
        <dbReference type="Proteomes" id="UP000264146"/>
    </source>
</evidence>
<dbReference type="NCBIfam" id="NF006143">
    <property type="entry name" value="PRK08293.1"/>
    <property type="match status" value="1"/>
</dbReference>
<dbReference type="Pfam" id="PF00725">
    <property type="entry name" value="3HCDH"/>
    <property type="match status" value="1"/>
</dbReference>
<evidence type="ECO:0000313" key="14">
    <source>
        <dbReference type="EMBL" id="CAD7358477.1"/>
    </source>
</evidence>
<dbReference type="EMBL" id="UHEF01000001">
    <property type="protein sequence ID" value="SUM85830.1"/>
    <property type="molecule type" value="Genomic_DNA"/>
</dbReference>
<dbReference type="GO" id="GO:0006635">
    <property type="term" value="P:fatty acid beta-oxidation"/>
    <property type="evidence" value="ECO:0007669"/>
    <property type="project" value="TreeGrafter"/>
</dbReference>
<dbReference type="EC" id="1.1.1.44" evidence="3"/>
<dbReference type="InterPro" id="IPR036291">
    <property type="entry name" value="NAD(P)-bd_dom_sf"/>
</dbReference>
<organism evidence="15">
    <name type="scientific">Staphylococcus schleiferi</name>
    <dbReference type="NCBI Taxonomy" id="1295"/>
    <lineage>
        <taxon>Bacteria</taxon>
        <taxon>Bacillati</taxon>
        <taxon>Bacillota</taxon>
        <taxon>Bacilli</taxon>
        <taxon>Bacillales</taxon>
        <taxon>Staphylococcaceae</taxon>
        <taxon>Staphylococcus</taxon>
    </lineage>
</organism>
<dbReference type="Pfam" id="PF02737">
    <property type="entry name" value="3HCDH_N"/>
    <property type="match status" value="1"/>
</dbReference>
<evidence type="ECO:0000259" key="13">
    <source>
        <dbReference type="Pfam" id="PF02737"/>
    </source>
</evidence>
<evidence type="ECO:0000256" key="11">
    <source>
        <dbReference type="PIRSR" id="PIRSR000105-1"/>
    </source>
</evidence>
<keyword evidence="8" id="KW-0443">Lipid metabolism</keyword>
<evidence type="ECO:0000256" key="4">
    <source>
        <dbReference type="ARBA" id="ARBA00018193"/>
    </source>
</evidence>